<sequence length="199" mass="22688">MKKSTYLFSIVLLFFFGLIACRQQPKAVPPAPANFTRLLRDACEQYAAHHLEPSTSGFEWKYEHAKLCFEEYDSVMARHGYVHDPAILQNEVMRGAKGYFVPKSSLITRSEAFSGTDMVCWLVNHTDLESDTDDGVTELRMGMYTAEFFAKADPKGRRIPLKTQKEKIGRMTVFIVPYTEDKNKLKDPTVVYDFGGLQP</sequence>
<evidence type="ECO:0000313" key="1">
    <source>
        <dbReference type="EMBL" id="UPK69684.1"/>
    </source>
</evidence>
<dbReference type="Proteomes" id="UP000830198">
    <property type="component" value="Chromosome"/>
</dbReference>
<dbReference type="RefSeq" id="WP_247811959.1">
    <property type="nucleotide sequence ID" value="NZ_CP095855.1"/>
</dbReference>
<proteinExistence type="predicted"/>
<name>A0ABY4I2V2_CHIFI</name>
<protein>
    <submittedName>
        <fullName evidence="1">Uncharacterized protein</fullName>
    </submittedName>
</protein>
<gene>
    <name evidence="1" type="ORF">MYF79_00085</name>
</gene>
<reference evidence="1 2" key="1">
    <citation type="submission" date="2022-04" db="EMBL/GenBank/DDBJ databases">
        <title>The arsenic-methylating capacity of Chitinophaga filiformis YT5 during chitin decomposition.</title>
        <authorList>
            <person name="Chen G."/>
            <person name="Liang Y."/>
        </authorList>
    </citation>
    <scope>NUCLEOTIDE SEQUENCE [LARGE SCALE GENOMIC DNA]</scope>
    <source>
        <strain evidence="1 2">YT5</strain>
    </source>
</reference>
<organism evidence="1 2">
    <name type="scientific">Chitinophaga filiformis</name>
    <name type="common">Myxococcus filiformis</name>
    <name type="synonym">Flexibacter filiformis</name>
    <dbReference type="NCBI Taxonomy" id="104663"/>
    <lineage>
        <taxon>Bacteria</taxon>
        <taxon>Pseudomonadati</taxon>
        <taxon>Bacteroidota</taxon>
        <taxon>Chitinophagia</taxon>
        <taxon>Chitinophagales</taxon>
        <taxon>Chitinophagaceae</taxon>
        <taxon>Chitinophaga</taxon>
    </lineage>
</organism>
<dbReference type="PROSITE" id="PS51257">
    <property type="entry name" value="PROKAR_LIPOPROTEIN"/>
    <property type="match status" value="1"/>
</dbReference>
<accession>A0ABY4I2V2</accession>
<keyword evidence="2" id="KW-1185">Reference proteome</keyword>
<evidence type="ECO:0000313" key="2">
    <source>
        <dbReference type="Proteomes" id="UP000830198"/>
    </source>
</evidence>
<dbReference type="EMBL" id="CP095855">
    <property type="protein sequence ID" value="UPK69684.1"/>
    <property type="molecule type" value="Genomic_DNA"/>
</dbReference>